<name>A0AAW0AJZ3_9AGAR</name>
<feature type="compositionally biased region" description="Basic and acidic residues" evidence="3">
    <location>
        <begin position="93"/>
        <end position="104"/>
    </location>
</feature>
<dbReference type="EMBL" id="JAWWNJ010000064">
    <property type="protein sequence ID" value="KAK7012682.1"/>
    <property type="molecule type" value="Genomic_DNA"/>
</dbReference>
<evidence type="ECO:0000313" key="5">
    <source>
        <dbReference type="Proteomes" id="UP001362999"/>
    </source>
</evidence>
<dbReference type="GO" id="GO:0005634">
    <property type="term" value="C:nucleus"/>
    <property type="evidence" value="ECO:0007669"/>
    <property type="project" value="UniProtKB-SubCell"/>
</dbReference>
<feature type="region of interest" description="Disordered" evidence="3">
    <location>
        <begin position="1"/>
        <end position="152"/>
    </location>
</feature>
<evidence type="ECO:0000256" key="3">
    <source>
        <dbReference type="SAM" id="MobiDB-lite"/>
    </source>
</evidence>
<proteinExistence type="predicted"/>
<gene>
    <name evidence="4" type="ORF">R3P38DRAFT_2790437</name>
</gene>
<evidence type="ECO:0000256" key="1">
    <source>
        <dbReference type="ARBA" id="ARBA00004123"/>
    </source>
</evidence>
<accession>A0AAW0AJZ3</accession>
<keyword evidence="2" id="KW-0539">Nucleus</keyword>
<protein>
    <submittedName>
        <fullName evidence="4">Uncharacterized protein</fullName>
    </submittedName>
</protein>
<feature type="compositionally biased region" description="Basic residues" evidence="3">
    <location>
        <begin position="142"/>
        <end position="152"/>
    </location>
</feature>
<dbReference type="GO" id="GO:0006355">
    <property type="term" value="P:regulation of DNA-templated transcription"/>
    <property type="evidence" value="ECO:0007669"/>
    <property type="project" value="InterPro"/>
</dbReference>
<keyword evidence="5" id="KW-1185">Reference proteome</keyword>
<dbReference type="PROSITE" id="PS00354">
    <property type="entry name" value="HMGI_Y"/>
    <property type="match status" value="1"/>
</dbReference>
<dbReference type="Proteomes" id="UP001362999">
    <property type="component" value="Unassembled WGS sequence"/>
</dbReference>
<dbReference type="AlphaFoldDB" id="A0AAW0AJZ3"/>
<dbReference type="InterPro" id="IPR000637">
    <property type="entry name" value="HMGI/Y_DNA-bd_CS"/>
</dbReference>
<evidence type="ECO:0000256" key="2">
    <source>
        <dbReference type="ARBA" id="ARBA00023242"/>
    </source>
</evidence>
<evidence type="ECO:0000313" key="4">
    <source>
        <dbReference type="EMBL" id="KAK7012682.1"/>
    </source>
</evidence>
<feature type="compositionally biased region" description="Basic and acidic residues" evidence="3">
    <location>
        <begin position="113"/>
        <end position="141"/>
    </location>
</feature>
<reference evidence="4 5" key="1">
    <citation type="journal article" date="2024" name="J Genomics">
        <title>Draft genome sequencing and assembly of Favolaschia claudopus CIRM-BRFM 2984 isolated from oak limbs.</title>
        <authorList>
            <person name="Navarro D."/>
            <person name="Drula E."/>
            <person name="Chaduli D."/>
            <person name="Cazenave R."/>
            <person name="Ahrendt S."/>
            <person name="Wang J."/>
            <person name="Lipzen A."/>
            <person name="Daum C."/>
            <person name="Barry K."/>
            <person name="Grigoriev I.V."/>
            <person name="Favel A."/>
            <person name="Rosso M.N."/>
            <person name="Martin F."/>
        </authorList>
    </citation>
    <scope>NUCLEOTIDE SEQUENCE [LARGE SCALE GENOMIC DNA]</scope>
    <source>
        <strain evidence="4 5">CIRM-BRFM 2984</strain>
    </source>
</reference>
<comment type="subcellular location">
    <subcellularLocation>
        <location evidence="1">Nucleus</location>
    </subcellularLocation>
</comment>
<feature type="compositionally biased region" description="Basic and acidic residues" evidence="3">
    <location>
        <begin position="45"/>
        <end position="68"/>
    </location>
</feature>
<sequence>MTSTTHPEWKWKPQGGKRKRNDPVTDPRTAVCIVDQRGGWVTRNISREEEESRPPTKRRVIEKQRGMVEAKLGANAKPRTDNARETVPPSSTEHQDSEADKENAAKGMRRSARVRDAKAEETKKKALEEEALKKQVEEVAPKRGRGRPRKRP</sequence>
<organism evidence="4 5">
    <name type="scientific">Favolaschia claudopus</name>
    <dbReference type="NCBI Taxonomy" id="2862362"/>
    <lineage>
        <taxon>Eukaryota</taxon>
        <taxon>Fungi</taxon>
        <taxon>Dikarya</taxon>
        <taxon>Basidiomycota</taxon>
        <taxon>Agaricomycotina</taxon>
        <taxon>Agaricomycetes</taxon>
        <taxon>Agaricomycetidae</taxon>
        <taxon>Agaricales</taxon>
        <taxon>Marasmiineae</taxon>
        <taxon>Mycenaceae</taxon>
        <taxon>Favolaschia</taxon>
    </lineage>
</organism>
<comment type="caution">
    <text evidence="4">The sequence shown here is derived from an EMBL/GenBank/DDBJ whole genome shotgun (WGS) entry which is preliminary data.</text>
</comment>